<gene>
    <name evidence="4" type="ORF">SAMN05216377_11872</name>
</gene>
<dbReference type="EMBL" id="FNBE01000018">
    <property type="protein sequence ID" value="SDH05359.1"/>
    <property type="molecule type" value="Genomic_DNA"/>
</dbReference>
<dbReference type="GO" id="GO:0008270">
    <property type="term" value="F:zinc ion binding"/>
    <property type="evidence" value="ECO:0007669"/>
    <property type="project" value="InterPro"/>
</dbReference>
<dbReference type="Proteomes" id="UP000198967">
    <property type="component" value="Unassembled WGS sequence"/>
</dbReference>
<protein>
    <submittedName>
        <fullName evidence="4">HNH endonuclease</fullName>
    </submittedName>
</protein>
<feature type="compositionally biased region" description="Basic and acidic residues" evidence="2">
    <location>
        <begin position="227"/>
        <end position="241"/>
    </location>
</feature>
<dbReference type="GO" id="GO:0004519">
    <property type="term" value="F:endonuclease activity"/>
    <property type="evidence" value="ECO:0007669"/>
    <property type="project" value="UniProtKB-KW"/>
</dbReference>
<sequence length="452" mass="48076">MFEYDVGMSDWSEMAGEDLLVLLSDVQSARNALDARMLGIVAEVEERGLASENGYRDTADLLASLQLVSPGMARARVAGARAVVPQWSLIGEELPAALPATAEAVGAAAVSLEHVTVIRKAMGALPTHLQAAKAESLERDLASIARTVDPDSLRKAAQLALSLLDPDGPRPRDGAPSRNRLRFVERGDGYEAKGWLDSESAAVVRTALSPLAVPVGEHGPGECAEPNCEHGAGERVPDGRSMAERDGDALVELCRRMLDSGALPTEGGERPHLTVTIPLASLQAAGGAGLLEFGDGIGRSVLCAEEVRRLACDGAVVPVVLGSRGEPLDVGRRSRVVTVGMRRALDARDGGCAHPGCGLPARWTEAHHVEHWADGGVTAVDNLVLLCGRHHRLQHKGEWRITMEAGLPVFHPPWWTGIPPSRNLLHRPDLIGAIPAPRPEVRRLPVEELVGV</sequence>
<comment type="similarity">
    <text evidence="1">Belongs to the Rv1128c/1148c/1588c/1702c/1945/3466 family.</text>
</comment>
<dbReference type="AlphaFoldDB" id="A0A1G7Z9S8"/>
<dbReference type="Pfam" id="PF01844">
    <property type="entry name" value="HNH"/>
    <property type="match status" value="1"/>
</dbReference>
<evidence type="ECO:0000256" key="1">
    <source>
        <dbReference type="ARBA" id="ARBA00023450"/>
    </source>
</evidence>
<feature type="domain" description="HNH nuclease" evidence="3">
    <location>
        <begin position="340"/>
        <end position="392"/>
    </location>
</feature>
<keyword evidence="4" id="KW-0378">Hydrolase</keyword>
<evidence type="ECO:0000313" key="4">
    <source>
        <dbReference type="EMBL" id="SDH05359.1"/>
    </source>
</evidence>
<keyword evidence="4" id="KW-0540">Nuclease</keyword>
<organism evidence="4 5">
    <name type="scientific">Pseudonocardia oroxyli</name>
    <dbReference type="NCBI Taxonomy" id="366584"/>
    <lineage>
        <taxon>Bacteria</taxon>
        <taxon>Bacillati</taxon>
        <taxon>Actinomycetota</taxon>
        <taxon>Actinomycetes</taxon>
        <taxon>Pseudonocardiales</taxon>
        <taxon>Pseudonocardiaceae</taxon>
        <taxon>Pseudonocardia</taxon>
    </lineage>
</organism>
<feature type="region of interest" description="Disordered" evidence="2">
    <location>
        <begin position="222"/>
        <end position="241"/>
    </location>
</feature>
<dbReference type="SMART" id="SM00507">
    <property type="entry name" value="HNHc"/>
    <property type="match status" value="1"/>
</dbReference>
<keyword evidence="5" id="KW-1185">Reference proteome</keyword>
<dbReference type="InterPro" id="IPR003870">
    <property type="entry name" value="DUF222"/>
</dbReference>
<accession>A0A1G7Z9S8</accession>
<dbReference type="GO" id="GO:0003676">
    <property type="term" value="F:nucleic acid binding"/>
    <property type="evidence" value="ECO:0007669"/>
    <property type="project" value="InterPro"/>
</dbReference>
<dbReference type="InterPro" id="IPR002711">
    <property type="entry name" value="HNH"/>
</dbReference>
<proteinExistence type="inferred from homology"/>
<reference evidence="4 5" key="1">
    <citation type="submission" date="2016-10" db="EMBL/GenBank/DDBJ databases">
        <authorList>
            <person name="de Groot N.N."/>
        </authorList>
    </citation>
    <scope>NUCLEOTIDE SEQUENCE [LARGE SCALE GENOMIC DNA]</scope>
    <source>
        <strain evidence="4 5">CGMCC 4.3143</strain>
    </source>
</reference>
<evidence type="ECO:0000256" key="2">
    <source>
        <dbReference type="SAM" id="MobiDB-lite"/>
    </source>
</evidence>
<evidence type="ECO:0000313" key="5">
    <source>
        <dbReference type="Proteomes" id="UP000198967"/>
    </source>
</evidence>
<keyword evidence="4" id="KW-0255">Endonuclease</keyword>
<dbReference type="CDD" id="cd00085">
    <property type="entry name" value="HNHc"/>
    <property type="match status" value="1"/>
</dbReference>
<dbReference type="STRING" id="366584.SAMN05216377_11872"/>
<evidence type="ECO:0000259" key="3">
    <source>
        <dbReference type="SMART" id="SM00507"/>
    </source>
</evidence>
<dbReference type="Pfam" id="PF02720">
    <property type="entry name" value="DUF222"/>
    <property type="match status" value="1"/>
</dbReference>
<name>A0A1G7Z9S8_PSEOR</name>
<dbReference type="InterPro" id="IPR003615">
    <property type="entry name" value="HNH_nuc"/>
</dbReference>
<dbReference type="Gene3D" id="1.10.30.50">
    <property type="match status" value="1"/>
</dbReference>